<dbReference type="RefSeq" id="WP_323331310.1">
    <property type="nucleotide sequence ID" value="NZ_JAYFSI010000007.1"/>
</dbReference>
<dbReference type="InterPro" id="IPR032710">
    <property type="entry name" value="NTF2-like_dom_sf"/>
</dbReference>
<sequence>MPDDPWFLRDLAPDVLLAGSIMNGSLRGADAVTRQIRTVVGFYRDFTPRYRHDVGDRTVLEYTATVDGRPITGVGTFHRNEAGQVDEIVVNHRPLSALLTLSRLVGESMGRDRDEFFHGEPQTHDDLVRYAEGHRREL</sequence>
<proteinExistence type="predicted"/>
<evidence type="ECO:0008006" key="3">
    <source>
        <dbReference type="Google" id="ProtNLM"/>
    </source>
</evidence>
<protein>
    <recommendedName>
        <fullName evidence="3">Nuclear transport factor 2 family protein</fullName>
    </recommendedName>
</protein>
<evidence type="ECO:0000313" key="2">
    <source>
        <dbReference type="Proteomes" id="UP001304298"/>
    </source>
</evidence>
<dbReference type="Gene3D" id="3.10.450.50">
    <property type="match status" value="1"/>
</dbReference>
<dbReference type="SUPFAM" id="SSF54427">
    <property type="entry name" value="NTF2-like"/>
    <property type="match status" value="1"/>
</dbReference>
<keyword evidence="2" id="KW-1185">Reference proteome</keyword>
<dbReference type="EMBL" id="JAYFSI010000007">
    <property type="protein sequence ID" value="MEA5363560.1"/>
    <property type="molecule type" value="Genomic_DNA"/>
</dbReference>
<organism evidence="1 2">
    <name type="scientific">Amycolatopsis heterodermiae</name>
    <dbReference type="NCBI Taxonomy" id="3110235"/>
    <lineage>
        <taxon>Bacteria</taxon>
        <taxon>Bacillati</taxon>
        <taxon>Actinomycetota</taxon>
        <taxon>Actinomycetes</taxon>
        <taxon>Pseudonocardiales</taxon>
        <taxon>Pseudonocardiaceae</taxon>
        <taxon>Amycolatopsis</taxon>
    </lineage>
</organism>
<name>A0ABU5RCJ4_9PSEU</name>
<gene>
    <name evidence="1" type="ORF">VA596_28790</name>
</gene>
<reference evidence="1 2" key="1">
    <citation type="submission" date="2023-12" db="EMBL/GenBank/DDBJ databases">
        <title>Amycolatopsis sp. V23-08.</title>
        <authorList>
            <person name="Somphong A."/>
        </authorList>
    </citation>
    <scope>NUCLEOTIDE SEQUENCE [LARGE SCALE GENOMIC DNA]</scope>
    <source>
        <strain evidence="1 2">V23-08</strain>
    </source>
</reference>
<evidence type="ECO:0000313" key="1">
    <source>
        <dbReference type="EMBL" id="MEA5363560.1"/>
    </source>
</evidence>
<accession>A0ABU5RCJ4</accession>
<dbReference type="Proteomes" id="UP001304298">
    <property type="component" value="Unassembled WGS sequence"/>
</dbReference>
<comment type="caution">
    <text evidence="1">The sequence shown here is derived from an EMBL/GenBank/DDBJ whole genome shotgun (WGS) entry which is preliminary data.</text>
</comment>